<reference evidence="1" key="2">
    <citation type="submission" date="2012-06" db="EMBL/GenBank/DDBJ databases">
        <authorList>
            <person name="Yu Y."/>
            <person name="Currie J."/>
            <person name="Lomeli R."/>
            <person name="Angelova A."/>
            <person name="Collura K."/>
            <person name="Wissotski M."/>
            <person name="Campos D."/>
            <person name="Kudrna D."/>
            <person name="Golser W."/>
            <person name="Ashely E."/>
            <person name="Descour A."/>
            <person name="Fernandes J."/>
            <person name="Soderlund C."/>
            <person name="Walbot V."/>
        </authorList>
    </citation>
    <scope>NUCLEOTIDE SEQUENCE</scope>
    <source>
        <strain evidence="1">B73</strain>
    </source>
</reference>
<dbReference type="EMBL" id="BT041756">
    <property type="protein sequence ID" value="ACF86761.2"/>
    <property type="molecule type" value="mRNA"/>
</dbReference>
<reference evidence="1" key="1">
    <citation type="journal article" date="2009" name="PLoS Genet.">
        <title>Sequencing, mapping, and analysis of 27,455 maize full-length cDNAs.</title>
        <authorList>
            <person name="Soderlund C."/>
            <person name="Descour A."/>
            <person name="Kudrna D."/>
            <person name="Bomhoff M."/>
            <person name="Boyd L."/>
            <person name="Currie J."/>
            <person name="Angelova A."/>
            <person name="Collura K."/>
            <person name="Wissotski M."/>
            <person name="Ashley E."/>
            <person name="Morrow D."/>
            <person name="Fernandes J."/>
            <person name="Walbot V."/>
            <person name="Yu Y."/>
        </authorList>
    </citation>
    <scope>NUCLEOTIDE SEQUENCE</scope>
    <source>
        <strain evidence="1">B73</strain>
    </source>
</reference>
<organism evidence="1">
    <name type="scientific">Zea mays</name>
    <name type="common">Maize</name>
    <dbReference type="NCBI Taxonomy" id="4577"/>
    <lineage>
        <taxon>Eukaryota</taxon>
        <taxon>Viridiplantae</taxon>
        <taxon>Streptophyta</taxon>
        <taxon>Embryophyta</taxon>
        <taxon>Tracheophyta</taxon>
        <taxon>Spermatophyta</taxon>
        <taxon>Magnoliopsida</taxon>
        <taxon>Liliopsida</taxon>
        <taxon>Poales</taxon>
        <taxon>Poaceae</taxon>
        <taxon>PACMAD clade</taxon>
        <taxon>Panicoideae</taxon>
        <taxon>Andropogonodae</taxon>
        <taxon>Andropogoneae</taxon>
        <taxon>Tripsacinae</taxon>
        <taxon>Zea</taxon>
    </lineage>
</organism>
<evidence type="ECO:0000313" key="1">
    <source>
        <dbReference type="EMBL" id="ACF86761.2"/>
    </source>
</evidence>
<protein>
    <submittedName>
        <fullName evidence="1">Uncharacterized protein</fullName>
    </submittedName>
</protein>
<accession>B4FXB8</accession>
<sequence length="110" mass="12285">MTNRIGMLQLNCTYYLASAISLASEASFSQRFTSILPVPSSRVNTTSVTRSTLPSMRPTSRRHLNAVDGEIRPVTAGLRRVHGLFHGEREQRLRAPTLREAAVLRDHRGL</sequence>
<name>B4FXB8_MAIZE</name>
<dbReference type="AlphaFoldDB" id="B4FXB8"/>
<proteinExistence type="evidence at transcript level"/>